<evidence type="ECO:0000313" key="2">
    <source>
        <dbReference type="Proteomes" id="UP001060215"/>
    </source>
</evidence>
<organism evidence="1 2">
    <name type="scientific">Camellia lanceoleosa</name>
    <dbReference type="NCBI Taxonomy" id="1840588"/>
    <lineage>
        <taxon>Eukaryota</taxon>
        <taxon>Viridiplantae</taxon>
        <taxon>Streptophyta</taxon>
        <taxon>Embryophyta</taxon>
        <taxon>Tracheophyta</taxon>
        <taxon>Spermatophyta</taxon>
        <taxon>Magnoliopsida</taxon>
        <taxon>eudicotyledons</taxon>
        <taxon>Gunneridae</taxon>
        <taxon>Pentapetalae</taxon>
        <taxon>asterids</taxon>
        <taxon>Ericales</taxon>
        <taxon>Theaceae</taxon>
        <taxon>Camellia</taxon>
    </lineage>
</organism>
<name>A0ACC0H436_9ERIC</name>
<dbReference type="EMBL" id="CM045764">
    <property type="protein sequence ID" value="KAI8007497.1"/>
    <property type="molecule type" value="Genomic_DNA"/>
</dbReference>
<protein>
    <submittedName>
        <fullName evidence="1">Uncharacterized protein</fullName>
    </submittedName>
</protein>
<keyword evidence="2" id="KW-1185">Reference proteome</keyword>
<proteinExistence type="predicted"/>
<gene>
    <name evidence="1" type="ORF">LOK49_LG07G01238</name>
</gene>
<comment type="caution">
    <text evidence="1">The sequence shown here is derived from an EMBL/GenBank/DDBJ whole genome shotgun (WGS) entry which is preliminary data.</text>
</comment>
<dbReference type="Proteomes" id="UP001060215">
    <property type="component" value="Chromosome 7"/>
</dbReference>
<accession>A0ACC0H436</accession>
<evidence type="ECO:0000313" key="1">
    <source>
        <dbReference type="EMBL" id="KAI8007497.1"/>
    </source>
</evidence>
<sequence>MLEPNLLPFLDLKMTMNELRGNCWVVFFWKQAALTMSFMVYAVKLSKTKNPNWVALLWLSDSEPYWSFVLVTWLFGFAHLWSFKISMPQWKMNRNLFTVLNVMNAVGMTGNDGLYDEQEIRRKLVDDGPTLLMMINFFCFLFFVFGKGDLVKGAAFPGYCWW</sequence>
<reference evidence="1 2" key="1">
    <citation type="journal article" date="2022" name="Plant J.">
        <title>Chromosome-level genome of Camellia lanceoleosa provides a valuable resource for understanding genome evolution and self-incompatibility.</title>
        <authorList>
            <person name="Gong W."/>
            <person name="Xiao S."/>
            <person name="Wang L."/>
            <person name="Liao Z."/>
            <person name="Chang Y."/>
            <person name="Mo W."/>
            <person name="Hu G."/>
            <person name="Li W."/>
            <person name="Zhao G."/>
            <person name="Zhu H."/>
            <person name="Hu X."/>
            <person name="Ji K."/>
            <person name="Xiang X."/>
            <person name="Song Q."/>
            <person name="Yuan D."/>
            <person name="Jin S."/>
            <person name="Zhang L."/>
        </authorList>
    </citation>
    <scope>NUCLEOTIDE SEQUENCE [LARGE SCALE GENOMIC DNA]</scope>
    <source>
        <strain evidence="1">SQ_2022a</strain>
    </source>
</reference>